<dbReference type="NCBIfam" id="NF009855">
    <property type="entry name" value="PRK13321.1"/>
    <property type="match status" value="1"/>
</dbReference>
<feature type="binding site" evidence="16">
    <location>
        <position position="202"/>
    </location>
    <ligand>
        <name>substrate</name>
    </ligand>
</feature>
<dbReference type="HAMAP" id="MF_01274">
    <property type="entry name" value="Pantothen_kinase_3"/>
    <property type="match status" value="1"/>
</dbReference>
<feature type="binding site" evidence="16">
    <location>
        <begin position="125"/>
        <end position="128"/>
    </location>
    <ligand>
        <name>substrate</name>
    </ligand>
</feature>
<comment type="function">
    <text evidence="16">Catalyzes the phosphorylation of pantothenate (Pan), the first step in CoA biosynthesis.</text>
</comment>
<evidence type="ECO:0000256" key="7">
    <source>
        <dbReference type="ARBA" id="ARBA00022490"/>
    </source>
</evidence>
<dbReference type="GO" id="GO:0004594">
    <property type="term" value="F:pantothenate kinase activity"/>
    <property type="evidence" value="ECO:0007669"/>
    <property type="project" value="UniProtKB-UniRule"/>
</dbReference>
<keyword evidence="18" id="KW-1185">Reference proteome</keyword>
<keyword evidence="16" id="KW-0479">Metal-binding</keyword>
<dbReference type="AlphaFoldDB" id="A0A9J7BXP2"/>
<keyword evidence="13 16" id="KW-0173">Coenzyme A biosynthesis</keyword>
<dbReference type="GO" id="GO:0015937">
    <property type="term" value="P:coenzyme A biosynthetic process"/>
    <property type="evidence" value="ECO:0007669"/>
    <property type="project" value="UniProtKB-UniRule"/>
</dbReference>
<dbReference type="SUPFAM" id="SSF53067">
    <property type="entry name" value="Actin-like ATPase domain"/>
    <property type="match status" value="2"/>
</dbReference>
<keyword evidence="10 16" id="KW-0418">Kinase</keyword>
<evidence type="ECO:0000256" key="4">
    <source>
        <dbReference type="ARBA" id="ARBA00005225"/>
    </source>
</evidence>
<evidence type="ECO:0000256" key="15">
    <source>
        <dbReference type="ARBA" id="ARBA00040883"/>
    </source>
</evidence>
<dbReference type="PANTHER" id="PTHR34265:SF1">
    <property type="entry name" value="TYPE III PANTOTHENATE KINASE"/>
    <property type="match status" value="1"/>
</dbReference>
<evidence type="ECO:0000256" key="9">
    <source>
        <dbReference type="ARBA" id="ARBA00022741"/>
    </source>
</evidence>
<evidence type="ECO:0000313" key="18">
    <source>
        <dbReference type="Proteomes" id="UP001059380"/>
    </source>
</evidence>
<keyword evidence="12 16" id="KW-0630">Potassium</keyword>
<gene>
    <name evidence="16" type="primary">coaX</name>
    <name evidence="17" type="ORF">MOP44_12460</name>
</gene>
<evidence type="ECO:0000256" key="6">
    <source>
        <dbReference type="ARBA" id="ARBA00012102"/>
    </source>
</evidence>
<dbReference type="InterPro" id="IPR004619">
    <property type="entry name" value="Type_III_PanK"/>
</dbReference>
<dbReference type="CDD" id="cd24015">
    <property type="entry name" value="ASKHA_NBD_PanK-III"/>
    <property type="match status" value="1"/>
</dbReference>
<dbReference type="Gene3D" id="3.30.420.40">
    <property type="match status" value="2"/>
</dbReference>
<dbReference type="KEGG" id="orp:MOP44_12460"/>
<evidence type="ECO:0000256" key="13">
    <source>
        <dbReference type="ARBA" id="ARBA00022993"/>
    </source>
</evidence>
<feature type="active site" description="Proton acceptor" evidence="16">
    <location>
        <position position="127"/>
    </location>
</feature>
<comment type="subunit">
    <text evidence="5 16">Homodimer.</text>
</comment>
<dbReference type="GO" id="GO:0046872">
    <property type="term" value="F:metal ion binding"/>
    <property type="evidence" value="ECO:0007669"/>
    <property type="project" value="UniProtKB-KW"/>
</dbReference>
<evidence type="ECO:0000256" key="10">
    <source>
        <dbReference type="ARBA" id="ARBA00022777"/>
    </source>
</evidence>
<feature type="binding site" evidence="16">
    <location>
        <position position="150"/>
    </location>
    <ligand>
        <name>ATP</name>
        <dbReference type="ChEBI" id="CHEBI:30616"/>
    </ligand>
</feature>
<comment type="subcellular location">
    <subcellularLocation>
        <location evidence="3 16">Cytoplasm</location>
    </subcellularLocation>
</comment>
<evidence type="ECO:0000256" key="3">
    <source>
        <dbReference type="ARBA" id="ARBA00004496"/>
    </source>
</evidence>
<dbReference type="PANTHER" id="PTHR34265">
    <property type="entry name" value="TYPE III PANTOTHENATE KINASE"/>
    <property type="match status" value="1"/>
</dbReference>
<evidence type="ECO:0000313" key="17">
    <source>
        <dbReference type="EMBL" id="UWZ86730.1"/>
    </source>
</evidence>
<comment type="catalytic activity">
    <reaction evidence="1 16">
        <text>(R)-pantothenate + ATP = (R)-4'-phosphopantothenate + ADP + H(+)</text>
        <dbReference type="Rhea" id="RHEA:16373"/>
        <dbReference type="ChEBI" id="CHEBI:10986"/>
        <dbReference type="ChEBI" id="CHEBI:15378"/>
        <dbReference type="ChEBI" id="CHEBI:29032"/>
        <dbReference type="ChEBI" id="CHEBI:30616"/>
        <dbReference type="ChEBI" id="CHEBI:456216"/>
        <dbReference type="EC" id="2.7.1.33"/>
    </reaction>
</comment>
<evidence type="ECO:0000256" key="2">
    <source>
        <dbReference type="ARBA" id="ARBA00001958"/>
    </source>
</evidence>
<organism evidence="17 18">
    <name type="scientific">Occallatibacter riparius</name>
    <dbReference type="NCBI Taxonomy" id="1002689"/>
    <lineage>
        <taxon>Bacteria</taxon>
        <taxon>Pseudomonadati</taxon>
        <taxon>Acidobacteriota</taxon>
        <taxon>Terriglobia</taxon>
        <taxon>Terriglobales</taxon>
        <taxon>Acidobacteriaceae</taxon>
        <taxon>Occallatibacter</taxon>
    </lineage>
</organism>
<dbReference type="RefSeq" id="WP_260796367.1">
    <property type="nucleotide sequence ID" value="NZ_CP093313.1"/>
</dbReference>
<comment type="caution">
    <text evidence="16">Lacks conserved residue(s) required for the propagation of feature annotation.</text>
</comment>
<comment type="similarity">
    <text evidence="14 16">Belongs to the type III pantothenate kinase family.</text>
</comment>
<sequence>MLLALDVGNTNTVLGLYRLDVPVRAPGASSASQSEGERELVAHWRVTTHRTQTSDEYGVLFVNLFNMHGLAVDQVHHIIISSVVPPVESTLRRVCEKYFHLQPIFVEPGIKTGMPVLVDNPAELGADRLVNAIAAYERYGGPCIVVDFGTATTFDVISAKGEYLGGAISPGLGISADALFARAARLGRVDIKRPQKVIGTNTVTHLQSGLYYGYIGLVDGILERMIKEIGTDVRVISTGGLARQISADSRYIAQIDDMLTLDGLRILFERNRAARPRARAH</sequence>
<dbReference type="NCBIfam" id="NF009848">
    <property type="entry name" value="PRK13318.1-6"/>
    <property type="match status" value="1"/>
</dbReference>
<dbReference type="GO" id="GO:0005524">
    <property type="term" value="F:ATP binding"/>
    <property type="evidence" value="ECO:0007669"/>
    <property type="project" value="UniProtKB-UniRule"/>
</dbReference>
<dbReference type="GO" id="GO:0005737">
    <property type="term" value="C:cytoplasm"/>
    <property type="evidence" value="ECO:0007669"/>
    <property type="project" value="UniProtKB-SubCell"/>
</dbReference>
<keyword evidence="11 16" id="KW-0067">ATP-binding</keyword>
<evidence type="ECO:0000256" key="1">
    <source>
        <dbReference type="ARBA" id="ARBA00001206"/>
    </source>
</evidence>
<dbReference type="EC" id="2.7.1.33" evidence="6 16"/>
<comment type="cofactor">
    <cofactor evidence="16">
        <name>NH4(+)</name>
        <dbReference type="ChEBI" id="CHEBI:28938"/>
    </cofactor>
    <cofactor evidence="16">
        <name>K(+)</name>
        <dbReference type="ChEBI" id="CHEBI:29103"/>
    </cofactor>
    <text evidence="16">A monovalent cation. Ammonium or potassium.</text>
</comment>
<keyword evidence="8 16" id="KW-0808">Transferase</keyword>
<evidence type="ECO:0000256" key="8">
    <source>
        <dbReference type="ARBA" id="ARBA00022679"/>
    </source>
</evidence>
<feature type="binding site" evidence="16">
    <location>
        <begin position="6"/>
        <end position="13"/>
    </location>
    <ligand>
        <name>ATP</name>
        <dbReference type="ChEBI" id="CHEBI:30616"/>
    </ligand>
</feature>
<evidence type="ECO:0000256" key="12">
    <source>
        <dbReference type="ARBA" id="ARBA00022958"/>
    </source>
</evidence>
<dbReference type="InterPro" id="IPR043129">
    <property type="entry name" value="ATPase_NBD"/>
</dbReference>
<dbReference type="NCBIfam" id="TIGR00671">
    <property type="entry name" value="baf"/>
    <property type="match status" value="1"/>
</dbReference>
<name>A0A9J7BXP2_9BACT</name>
<proteinExistence type="inferred from homology"/>
<feature type="binding site" evidence="16">
    <location>
        <position position="147"/>
    </location>
    <ligand>
        <name>K(+)</name>
        <dbReference type="ChEBI" id="CHEBI:29103"/>
    </ligand>
</feature>
<keyword evidence="9 16" id="KW-0547">Nucleotide-binding</keyword>
<reference evidence="17" key="1">
    <citation type="submission" date="2021-04" db="EMBL/GenBank/DDBJ databases">
        <title>Phylogenetic analysis of Acidobacteriaceae.</title>
        <authorList>
            <person name="Qiu L."/>
            <person name="Zhang Q."/>
        </authorList>
    </citation>
    <scope>NUCLEOTIDE SEQUENCE</scope>
    <source>
        <strain evidence="17">DSM 25168</strain>
    </source>
</reference>
<comment type="pathway">
    <text evidence="4 16">Cofactor biosynthesis; coenzyme A biosynthesis; CoA from (R)-pantothenate: step 1/5.</text>
</comment>
<accession>A0A9J7BXP2</accession>
<evidence type="ECO:0000256" key="14">
    <source>
        <dbReference type="ARBA" id="ARBA00038036"/>
    </source>
</evidence>
<dbReference type="Proteomes" id="UP001059380">
    <property type="component" value="Chromosome"/>
</dbReference>
<comment type="cofactor">
    <cofactor evidence="2">
        <name>K(+)</name>
        <dbReference type="ChEBI" id="CHEBI:29103"/>
    </cofactor>
</comment>
<evidence type="ECO:0000256" key="11">
    <source>
        <dbReference type="ARBA" id="ARBA00022840"/>
    </source>
</evidence>
<keyword evidence="7 16" id="KW-0963">Cytoplasm</keyword>
<protein>
    <recommendedName>
        <fullName evidence="15 16">Type III pantothenate kinase</fullName>
        <ecNumber evidence="6 16">2.7.1.33</ecNumber>
    </recommendedName>
    <alternativeName>
        <fullName evidence="16">PanK-III</fullName>
    </alternativeName>
    <alternativeName>
        <fullName evidence="16">Pantothenic acid kinase</fullName>
    </alternativeName>
</protein>
<dbReference type="EMBL" id="CP093313">
    <property type="protein sequence ID" value="UWZ86730.1"/>
    <property type="molecule type" value="Genomic_DNA"/>
</dbReference>
<dbReference type="Pfam" id="PF03309">
    <property type="entry name" value="Pan_kinase"/>
    <property type="match status" value="1"/>
</dbReference>
<evidence type="ECO:0000256" key="16">
    <source>
        <dbReference type="HAMAP-Rule" id="MF_01274"/>
    </source>
</evidence>
<evidence type="ECO:0000256" key="5">
    <source>
        <dbReference type="ARBA" id="ARBA00011738"/>
    </source>
</evidence>